<evidence type="ECO:0000313" key="1">
    <source>
        <dbReference type="EMBL" id="TVO35727.1"/>
    </source>
</evidence>
<dbReference type="RefSeq" id="WP_144388483.1">
    <property type="nucleotide sequence ID" value="NZ_CANNCB010000011.1"/>
</dbReference>
<gene>
    <name evidence="1" type="ORF">FOF44_11615</name>
</gene>
<dbReference type="OrthoDB" id="5592031at2"/>
<organism evidence="1 2">
    <name type="scientific">Vibrio algivorus</name>
    <dbReference type="NCBI Taxonomy" id="1667024"/>
    <lineage>
        <taxon>Bacteria</taxon>
        <taxon>Pseudomonadati</taxon>
        <taxon>Pseudomonadota</taxon>
        <taxon>Gammaproteobacteria</taxon>
        <taxon>Vibrionales</taxon>
        <taxon>Vibrionaceae</taxon>
        <taxon>Vibrio</taxon>
    </lineage>
</organism>
<name>A0A557P530_9VIBR</name>
<dbReference type="AlphaFoldDB" id="A0A557P530"/>
<dbReference type="Proteomes" id="UP000319828">
    <property type="component" value="Unassembled WGS sequence"/>
</dbReference>
<sequence length="88" mass="10503">MTNEQFQEITTPFIQLAHCFRIGDKIYGDKFLFLCSKLLAKYYVTYQNKELLHHLLKMVNESYRREDYIALADILEHDIPAYLKSELV</sequence>
<accession>A0A557P530</accession>
<evidence type="ECO:0000313" key="2">
    <source>
        <dbReference type="Proteomes" id="UP000319828"/>
    </source>
</evidence>
<dbReference type="EMBL" id="VMKJ01000023">
    <property type="protein sequence ID" value="TVO35727.1"/>
    <property type="molecule type" value="Genomic_DNA"/>
</dbReference>
<comment type="caution">
    <text evidence="1">The sequence shown here is derived from an EMBL/GenBank/DDBJ whole genome shotgun (WGS) entry which is preliminary data.</text>
</comment>
<reference evidence="1 2" key="1">
    <citation type="submission" date="2019-07" db="EMBL/GenBank/DDBJ databases">
        <title>The draft genome sequence of Vibrio algivorus M1486.</title>
        <authorList>
            <person name="Meng X."/>
        </authorList>
    </citation>
    <scope>NUCLEOTIDE SEQUENCE [LARGE SCALE GENOMIC DNA]</scope>
    <source>
        <strain evidence="1 2">M1486</strain>
    </source>
</reference>
<proteinExistence type="predicted"/>
<protein>
    <submittedName>
        <fullName evidence="1">Uncharacterized protein</fullName>
    </submittedName>
</protein>